<evidence type="ECO:0000259" key="1">
    <source>
        <dbReference type="Pfam" id="PF10433"/>
    </source>
</evidence>
<dbReference type="InterPro" id="IPR050358">
    <property type="entry name" value="RSE1/DDB1/CFT1"/>
</dbReference>
<feature type="domain" description="RSE1/DDB1/CPSF1 first beta-propeller" evidence="1">
    <location>
        <begin position="59"/>
        <end position="460"/>
    </location>
</feature>
<comment type="caution">
    <text evidence="2">The sequence shown here is derived from an EMBL/GenBank/DDBJ whole genome shotgun (WGS) entry which is preliminary data.</text>
</comment>
<dbReference type="PANTHER" id="PTHR10644">
    <property type="entry name" value="DNA REPAIR/RNA PROCESSING CPSF FAMILY"/>
    <property type="match status" value="1"/>
</dbReference>
<sequence length="1308" mass="144271">MAFQTSVLRGGEWVTETVNLQAVLGAQKQDPKAPTMHDAPKPPRCGLLTRSVVESALANWILPVRLRSPEYNDVAFIGDRFVQICELRKDGRLKDIARKSDFGCRIRNACVIGSPAIADSDMESNELPSSLPVVKAEDDDPDLLGVSSSRRTDAVGRLPPQLLMLVLENGDSVFLFARSGPDREPEFVTSCFGRPFCELTYLGFHLAVDPSSRYVVLANPTEYFAVYELDSLTEVDGRYSRNEVLNPVNSWRCRSVRGVIHKVAFLHPRPEDPHHIILLLVVARHGKSRTVIYEWELGDDLTEVFAEEKQGHRLPVEHQVPLLLIPLTVQSAFIAVSPDQIALCTECLHGPPRFEPVAIPARPPTANHRGRHQPLWTAWARPFRRSGYNVNRDCIYLAREDGVITFLEAHEDGSAGLIFNMDPFPCAISRAFACMPNSDRSTDVLILGSDVGPGGCWKIPARQPAELLGILPNWSPVVDLTSTDEYSGWCQDASQDKAMVPWQHATWRQPDRVFGTGESASKGAITEYRYGLKADIALDLEYGPGVKQAWLLPAHSGYLLLLSMPDCSAALNLASDFSSATAAAPDTIPYDLASTTLVLGCDGDLTVQITREKVVLVAQHRSASFSFQTLPGILNASVSDAYARGDCVVVSTHTNAKFRIHVYKIDPGKLTLSHVQTIDVDGEVSCLSLDASYNLFAGIRKASQTLLGRGSLQQSCTDLQRVNLAGDLPDQEASFSYGSPSLLEGVESIVSIGDTVLLGTRSGEVFTVRNPAGSLSIIGREKYGSSVATLTCSRRDGASDPTILVCCDGNLVSLSLGQHGSRRCRVWPVDASRLEAPAPMVQYAAVVDLPCEDGATPILMISGSRLLLAEMREKPGPANRIIPVDGSPNRVMYCQSTQCLVVAVNRDYGPTLVFLNPDTGEDIGRPTDKTGEPQTCIAGLGRAGDRVMGLAEWRYKRDGNVWNFILVITKAGRLILVSTQKMGTREGGSPAIRYWTRFRKDVKEPIYSILSYDEGLVYCFARTIQWEVLDLQERKLKPVKSFELGSPATALRISNGKLVALTSAESLVVLDHFHAEADKIRLCHVDPWRRNGVDFFESTGPDLNDASGGIFLVADRDCSVTGLWVPWQIPDKECEVVVEAELPSSIRRFRRVRTRPMWERGQRRGPRYGRLPATVDDAEVLGVSLNGAMYHFTLLSVEAWRLLRFIQNMALAIPEASPAQRDRSAVNKEIEPVRPPPEMHVDGDILRRCLEKRTLEQLVATQGQLPRLLELLGELDGGQHVVDFSEGEPSRYFQLAYDVLEYYLSPVL</sequence>
<dbReference type="Gene3D" id="2.130.10.10">
    <property type="entry name" value="YVTN repeat-like/Quinoprotein amine dehydrogenase"/>
    <property type="match status" value="2"/>
</dbReference>
<dbReference type="InterPro" id="IPR018846">
    <property type="entry name" value="Beta-prop_RSE1/DDB1/CPSF1_1st"/>
</dbReference>
<dbReference type="GeneID" id="87880780"/>
<dbReference type="Pfam" id="PF10433">
    <property type="entry name" value="Beta-prop_RSE1_1st"/>
    <property type="match status" value="1"/>
</dbReference>
<dbReference type="SUPFAM" id="SSF69322">
    <property type="entry name" value="Tricorn protease domain 2"/>
    <property type="match status" value="1"/>
</dbReference>
<keyword evidence="3" id="KW-1185">Reference proteome</keyword>
<proteinExistence type="predicted"/>
<gene>
    <name evidence="2" type="ORF">B0T15DRAFT_147550</name>
</gene>
<name>A0AAJ0GUX7_9PEZI</name>
<dbReference type="RefSeq" id="XP_062722408.1">
    <property type="nucleotide sequence ID" value="XM_062861951.1"/>
</dbReference>
<dbReference type="Proteomes" id="UP001273166">
    <property type="component" value="Unassembled WGS sequence"/>
</dbReference>
<reference evidence="2" key="2">
    <citation type="submission" date="2023-06" db="EMBL/GenBank/DDBJ databases">
        <authorList>
            <consortium name="Lawrence Berkeley National Laboratory"/>
            <person name="Mondo S.J."/>
            <person name="Hensen N."/>
            <person name="Bonometti L."/>
            <person name="Westerberg I."/>
            <person name="Brannstrom I.O."/>
            <person name="Guillou S."/>
            <person name="Cros-Aarteil S."/>
            <person name="Calhoun S."/>
            <person name="Haridas S."/>
            <person name="Kuo A."/>
            <person name="Pangilinan J."/>
            <person name="Riley R."/>
            <person name="Labutti K."/>
            <person name="Andreopoulos B."/>
            <person name="Lipzen A."/>
            <person name="Chen C."/>
            <person name="Yanf M."/>
            <person name="Daum C."/>
            <person name="Ng V."/>
            <person name="Clum A."/>
            <person name="Steindorff A."/>
            <person name="Ohm R."/>
            <person name="Martin F."/>
            <person name="Silar P."/>
            <person name="Natvig D."/>
            <person name="Lalanne C."/>
            <person name="Gautier V."/>
            <person name="Ament-Velasquez S.L."/>
            <person name="Kruys A."/>
            <person name="Hutchinson M.I."/>
            <person name="Powell A.J."/>
            <person name="Barry K."/>
            <person name="Miller A.N."/>
            <person name="Grigoriev I.V."/>
            <person name="Debuchy R."/>
            <person name="Gladieux P."/>
            <person name="Thoren M.H."/>
            <person name="Johannesson H."/>
        </authorList>
    </citation>
    <scope>NUCLEOTIDE SEQUENCE</scope>
    <source>
        <strain evidence="2">CBS 333.67</strain>
    </source>
</reference>
<protein>
    <submittedName>
        <fullName evidence="2">Mono-functional DNA-alkylating methyl methanesulfonate N-term-domain-containing protein</fullName>
    </submittedName>
</protein>
<evidence type="ECO:0000313" key="3">
    <source>
        <dbReference type="Proteomes" id="UP001273166"/>
    </source>
</evidence>
<reference evidence="2" key="1">
    <citation type="journal article" date="2023" name="Mol. Phylogenet. Evol.">
        <title>Genome-scale phylogeny and comparative genomics of the fungal order Sordariales.</title>
        <authorList>
            <person name="Hensen N."/>
            <person name="Bonometti L."/>
            <person name="Westerberg I."/>
            <person name="Brannstrom I.O."/>
            <person name="Guillou S."/>
            <person name="Cros-Aarteil S."/>
            <person name="Calhoun S."/>
            <person name="Haridas S."/>
            <person name="Kuo A."/>
            <person name="Mondo S."/>
            <person name="Pangilinan J."/>
            <person name="Riley R."/>
            <person name="LaButti K."/>
            <person name="Andreopoulos B."/>
            <person name="Lipzen A."/>
            <person name="Chen C."/>
            <person name="Yan M."/>
            <person name="Daum C."/>
            <person name="Ng V."/>
            <person name="Clum A."/>
            <person name="Steindorff A."/>
            <person name="Ohm R.A."/>
            <person name="Martin F."/>
            <person name="Silar P."/>
            <person name="Natvig D.O."/>
            <person name="Lalanne C."/>
            <person name="Gautier V."/>
            <person name="Ament-Velasquez S.L."/>
            <person name="Kruys A."/>
            <person name="Hutchinson M.I."/>
            <person name="Powell A.J."/>
            <person name="Barry K."/>
            <person name="Miller A.N."/>
            <person name="Grigoriev I.V."/>
            <person name="Debuchy R."/>
            <person name="Gladieux P."/>
            <person name="Hiltunen Thoren M."/>
            <person name="Johannesson H."/>
        </authorList>
    </citation>
    <scope>NUCLEOTIDE SEQUENCE</scope>
    <source>
        <strain evidence="2">CBS 333.67</strain>
    </source>
</reference>
<accession>A0AAJ0GUX7</accession>
<dbReference type="EMBL" id="JAUDZG010000003">
    <property type="protein sequence ID" value="KAK3306628.1"/>
    <property type="molecule type" value="Genomic_DNA"/>
</dbReference>
<evidence type="ECO:0000313" key="2">
    <source>
        <dbReference type="EMBL" id="KAK3306628.1"/>
    </source>
</evidence>
<dbReference type="InterPro" id="IPR015943">
    <property type="entry name" value="WD40/YVTN_repeat-like_dom_sf"/>
</dbReference>
<organism evidence="2 3">
    <name type="scientific">Chaetomium strumarium</name>
    <dbReference type="NCBI Taxonomy" id="1170767"/>
    <lineage>
        <taxon>Eukaryota</taxon>
        <taxon>Fungi</taxon>
        <taxon>Dikarya</taxon>
        <taxon>Ascomycota</taxon>
        <taxon>Pezizomycotina</taxon>
        <taxon>Sordariomycetes</taxon>
        <taxon>Sordariomycetidae</taxon>
        <taxon>Sordariales</taxon>
        <taxon>Chaetomiaceae</taxon>
        <taxon>Chaetomium</taxon>
    </lineage>
</organism>